<dbReference type="PATRIC" id="fig|1603606.3.peg.2799"/>
<organism evidence="11 12">
    <name type="scientific">Desulfuromonas soudanensis</name>
    <dbReference type="NCBI Taxonomy" id="1603606"/>
    <lineage>
        <taxon>Bacteria</taxon>
        <taxon>Pseudomonadati</taxon>
        <taxon>Thermodesulfobacteriota</taxon>
        <taxon>Desulfuromonadia</taxon>
        <taxon>Desulfuromonadales</taxon>
        <taxon>Desulfuromonadaceae</taxon>
        <taxon>Desulfuromonas</taxon>
    </lineage>
</organism>
<evidence type="ECO:0000313" key="11">
    <source>
        <dbReference type="EMBL" id="ALC17336.1"/>
    </source>
</evidence>
<dbReference type="InterPro" id="IPR007387">
    <property type="entry name" value="TRAP_DctQ"/>
</dbReference>
<comment type="subcellular location">
    <subcellularLocation>
        <location evidence="1">Cell inner membrane</location>
        <topology evidence="1">Multi-pass membrane protein</topology>
    </subcellularLocation>
</comment>
<keyword evidence="3" id="KW-1003">Cell membrane</keyword>
<comment type="similarity">
    <text evidence="8">Belongs to the TRAP transporter small permease family.</text>
</comment>
<dbReference type="RefSeq" id="WP_053551351.1">
    <property type="nucleotide sequence ID" value="NZ_CP010802.1"/>
</dbReference>
<dbReference type="Proteomes" id="UP000057158">
    <property type="component" value="Chromosome"/>
</dbReference>
<dbReference type="GO" id="GO:0022857">
    <property type="term" value="F:transmembrane transporter activity"/>
    <property type="evidence" value="ECO:0007669"/>
    <property type="project" value="TreeGrafter"/>
</dbReference>
<dbReference type="PANTHER" id="PTHR35011">
    <property type="entry name" value="2,3-DIKETO-L-GULONATE TRAP TRANSPORTER SMALL PERMEASE PROTEIN YIAM"/>
    <property type="match status" value="1"/>
</dbReference>
<feature type="transmembrane region" description="Helical" evidence="9">
    <location>
        <begin position="84"/>
        <end position="106"/>
    </location>
</feature>
<reference evidence="11 12" key="1">
    <citation type="submission" date="2015-07" db="EMBL/GenBank/DDBJ databases">
        <title>Isolation and Genomic Characterization of a Novel Halophilic Metal-Reducing Deltaproteobacterium from the Deep Subsurface.</title>
        <authorList>
            <person name="Badalamenti J.P."/>
            <person name="Summers Z.M."/>
            <person name="Gralnick J.A."/>
            <person name="Bond D.R."/>
        </authorList>
    </citation>
    <scope>NUCLEOTIDE SEQUENCE [LARGE SCALE GENOMIC DNA]</scope>
    <source>
        <strain evidence="11 12">WTL</strain>
    </source>
</reference>
<dbReference type="OrthoDB" id="9791324at2"/>
<evidence type="ECO:0000256" key="2">
    <source>
        <dbReference type="ARBA" id="ARBA00022448"/>
    </source>
</evidence>
<keyword evidence="12" id="KW-1185">Reference proteome</keyword>
<dbReference type="AlphaFoldDB" id="A0A0M5IRX3"/>
<dbReference type="InterPro" id="IPR055348">
    <property type="entry name" value="DctQ"/>
</dbReference>
<evidence type="ECO:0000256" key="9">
    <source>
        <dbReference type="SAM" id="Phobius"/>
    </source>
</evidence>
<feature type="transmembrane region" description="Helical" evidence="9">
    <location>
        <begin position="53"/>
        <end position="77"/>
    </location>
</feature>
<evidence type="ECO:0000256" key="4">
    <source>
        <dbReference type="ARBA" id="ARBA00022519"/>
    </source>
</evidence>
<evidence type="ECO:0000256" key="1">
    <source>
        <dbReference type="ARBA" id="ARBA00004429"/>
    </source>
</evidence>
<feature type="transmembrane region" description="Helical" evidence="9">
    <location>
        <begin position="126"/>
        <end position="147"/>
    </location>
</feature>
<evidence type="ECO:0000256" key="8">
    <source>
        <dbReference type="ARBA" id="ARBA00038436"/>
    </source>
</evidence>
<evidence type="ECO:0000259" key="10">
    <source>
        <dbReference type="Pfam" id="PF04290"/>
    </source>
</evidence>
<keyword evidence="4" id="KW-0997">Cell inner membrane</keyword>
<gene>
    <name evidence="11" type="ORF">DSOUD_2583</name>
</gene>
<proteinExistence type="inferred from homology"/>
<dbReference type="KEGG" id="des:DSOUD_2583"/>
<evidence type="ECO:0000313" key="12">
    <source>
        <dbReference type="Proteomes" id="UP000057158"/>
    </source>
</evidence>
<dbReference type="GO" id="GO:0015740">
    <property type="term" value="P:C4-dicarboxylate transport"/>
    <property type="evidence" value="ECO:0007669"/>
    <property type="project" value="TreeGrafter"/>
</dbReference>
<accession>A0A0M5IRX3</accession>
<protein>
    <submittedName>
        <fullName evidence="11">TRAP-type C4-dicarboxylate transport system, small permease component</fullName>
    </submittedName>
</protein>
<sequence>MFEKLDRYLEYFSTTVMVVTMSVATLVAFFNVVLRYVFNMSLTWAGELTSYLFIWSALFGAAYGFKIGMHLGVTVLIQKLRPKVAKWVLSLSLLIILGYLLCLMVWGYDFVMFNHMMEMVSVDLELSYWIIYLCVPISMAIASYQVLLKLIKTLRVPGDQFSYDMVMKEH</sequence>
<evidence type="ECO:0000256" key="5">
    <source>
        <dbReference type="ARBA" id="ARBA00022692"/>
    </source>
</evidence>
<feature type="transmembrane region" description="Helical" evidence="9">
    <location>
        <begin position="12"/>
        <end position="33"/>
    </location>
</feature>
<dbReference type="EMBL" id="CP010802">
    <property type="protein sequence ID" value="ALC17336.1"/>
    <property type="molecule type" value="Genomic_DNA"/>
</dbReference>
<keyword evidence="6 9" id="KW-1133">Transmembrane helix</keyword>
<dbReference type="Pfam" id="PF04290">
    <property type="entry name" value="DctQ"/>
    <property type="match status" value="1"/>
</dbReference>
<dbReference type="GO" id="GO:0005886">
    <property type="term" value="C:plasma membrane"/>
    <property type="evidence" value="ECO:0007669"/>
    <property type="project" value="UniProtKB-SubCell"/>
</dbReference>
<dbReference type="PANTHER" id="PTHR35011:SF2">
    <property type="entry name" value="2,3-DIKETO-L-GULONATE TRAP TRANSPORTER SMALL PERMEASE PROTEIN YIAM"/>
    <property type="match status" value="1"/>
</dbReference>
<feature type="domain" description="Tripartite ATP-independent periplasmic transporters DctQ component" evidence="10">
    <location>
        <begin position="25"/>
        <end position="155"/>
    </location>
</feature>
<evidence type="ECO:0000256" key="7">
    <source>
        <dbReference type="ARBA" id="ARBA00023136"/>
    </source>
</evidence>
<keyword evidence="2" id="KW-0813">Transport</keyword>
<evidence type="ECO:0000256" key="3">
    <source>
        <dbReference type="ARBA" id="ARBA00022475"/>
    </source>
</evidence>
<name>A0A0M5IRX3_9BACT</name>
<evidence type="ECO:0000256" key="6">
    <source>
        <dbReference type="ARBA" id="ARBA00022989"/>
    </source>
</evidence>
<keyword evidence="7 9" id="KW-0472">Membrane</keyword>
<keyword evidence="5 9" id="KW-0812">Transmembrane</keyword>
<dbReference type="STRING" id="1603606.DSOUD_2583"/>